<keyword evidence="1" id="KW-0472">Membrane</keyword>
<keyword evidence="1" id="KW-1133">Transmembrane helix</keyword>
<dbReference type="Proteomes" id="UP000464657">
    <property type="component" value="Chromosome"/>
</dbReference>
<name>A0A7L4ZLW1_9FLAO</name>
<organism evidence="2 3">
    <name type="scientific">Kordia antarctica</name>
    <dbReference type="NCBI Taxonomy" id="1218801"/>
    <lineage>
        <taxon>Bacteria</taxon>
        <taxon>Pseudomonadati</taxon>
        <taxon>Bacteroidota</taxon>
        <taxon>Flavobacteriia</taxon>
        <taxon>Flavobacteriales</taxon>
        <taxon>Flavobacteriaceae</taxon>
        <taxon>Kordia</taxon>
    </lineage>
</organism>
<evidence type="ECO:0000313" key="2">
    <source>
        <dbReference type="EMBL" id="QHI37487.1"/>
    </source>
</evidence>
<feature type="transmembrane region" description="Helical" evidence="1">
    <location>
        <begin position="207"/>
        <end position="230"/>
    </location>
</feature>
<dbReference type="KEGG" id="kan:IMCC3317_28660"/>
<dbReference type="AlphaFoldDB" id="A0A7L4ZLW1"/>
<proteinExistence type="predicted"/>
<accession>A0A7L4ZLW1</accession>
<reference evidence="2 3" key="1">
    <citation type="journal article" date="2013" name="Int. J. Syst. Evol. Microbiol.">
        <title>Kordia antarctica sp. nov., isolated from Antarctic seawater.</title>
        <authorList>
            <person name="Baek K."/>
            <person name="Choi A."/>
            <person name="Kang I."/>
            <person name="Lee K."/>
            <person name="Cho J.C."/>
        </authorList>
    </citation>
    <scope>NUCLEOTIDE SEQUENCE [LARGE SCALE GENOMIC DNA]</scope>
    <source>
        <strain evidence="2 3">IMCC3317</strain>
    </source>
</reference>
<gene>
    <name evidence="2" type="ORF">IMCC3317_28660</name>
</gene>
<feature type="transmembrane region" description="Helical" evidence="1">
    <location>
        <begin position="152"/>
        <end position="174"/>
    </location>
</feature>
<keyword evidence="1" id="KW-0812">Transmembrane</keyword>
<dbReference type="EMBL" id="CP019288">
    <property type="protein sequence ID" value="QHI37487.1"/>
    <property type="molecule type" value="Genomic_DNA"/>
</dbReference>
<keyword evidence="3" id="KW-1185">Reference proteome</keyword>
<sequence>MNFSKFSPRIRKFLTKNPCYTAEKTKKHSEILDRTQVRNKNLTPLEIIKKEVKQLIQTEQKDTFLNHMLGMFKRDFNVIGECSSEEIKLWQRNSWTVSLYAIFIFKFNAQQHLIDIKAELNFFGKVLSYGIFFLLLFIFIPKDVASYQHDNFWLFSMIKIISLIIYVLFCTVIYESEKRIQRQAIYELLDIEINEENTLKERSLFSIFIRIFTYPLGLATLYGSVFHFFPEGQYKLAIVGMVIVSAYFITDIILLFRKKK</sequence>
<feature type="transmembrane region" description="Helical" evidence="1">
    <location>
        <begin position="122"/>
        <end position="140"/>
    </location>
</feature>
<evidence type="ECO:0000256" key="1">
    <source>
        <dbReference type="SAM" id="Phobius"/>
    </source>
</evidence>
<evidence type="ECO:0000313" key="3">
    <source>
        <dbReference type="Proteomes" id="UP000464657"/>
    </source>
</evidence>
<dbReference type="OrthoDB" id="1442007at2"/>
<dbReference type="RefSeq" id="WP_160130109.1">
    <property type="nucleotide sequence ID" value="NZ_CP019288.1"/>
</dbReference>
<feature type="transmembrane region" description="Helical" evidence="1">
    <location>
        <begin position="236"/>
        <end position="256"/>
    </location>
</feature>
<protein>
    <submittedName>
        <fullName evidence="2">Uncharacterized protein</fullName>
    </submittedName>
</protein>